<dbReference type="EMBL" id="OR575930">
    <property type="protein sequence ID" value="WOZ57452.1"/>
    <property type="molecule type" value="Genomic_DNA"/>
</dbReference>
<name>A0AAX4G6E6_9CAUD</name>
<evidence type="ECO:0000313" key="1">
    <source>
        <dbReference type="EMBL" id="WOZ57452.1"/>
    </source>
</evidence>
<accession>A0AAX4G6E6</accession>
<reference evidence="2" key="1">
    <citation type="submission" date="2024-05" db="EMBL/GenBank/DDBJ databases">
        <authorList>
            <person name="Tikunov A.Y."/>
            <person name="Morozova V.V."/>
            <person name="Kozlova Y.N."/>
            <person name="Tikunova N.V."/>
            <person name="Babkin I.V."/>
        </authorList>
    </citation>
    <scope>NUCLEOTIDE SEQUENCE [LARGE SCALE GENOMIC DNA]</scope>
</reference>
<evidence type="ECO:0000313" key="2">
    <source>
        <dbReference type="Proteomes" id="UP001305174"/>
    </source>
</evidence>
<organism evidence="1 2">
    <name type="scientific">Pseudomonas phage vB_PseuGesM_254</name>
    <dbReference type="NCBI Taxonomy" id="3092638"/>
    <lineage>
        <taxon>Viruses</taxon>
        <taxon>Duplodnaviria</taxon>
        <taxon>Heunggongvirae</taxon>
        <taxon>Uroviricota</taxon>
        <taxon>Caudoviricetes</taxon>
        <taxon>Vandenendeviridae</taxon>
        <taxon>Chemalvirus</taxon>
        <taxon>Chemalvirus PseuGes254</taxon>
    </lineage>
</organism>
<keyword evidence="2" id="KW-1185">Reference proteome</keyword>
<proteinExistence type="predicted"/>
<protein>
    <submittedName>
        <fullName evidence="1">Uncharacterized protein</fullName>
    </submittedName>
</protein>
<sequence>MTRPALKIESKVDVARTAEKGTLMLLQDGDPTPCIVQITDLTGAEPGTFKGVDITSGTYGETWERTDFVFFEGSITLSA</sequence>
<dbReference type="Proteomes" id="UP001305174">
    <property type="component" value="Segment"/>
</dbReference>